<accession>W7MDJ6</accession>
<evidence type="ECO:0000313" key="2">
    <source>
        <dbReference type="Proteomes" id="UP000009096"/>
    </source>
</evidence>
<gene>
    <name evidence="1" type="ORF">FVEG_15846</name>
</gene>
<protein>
    <submittedName>
        <fullName evidence="1">Uncharacterized protein</fullName>
    </submittedName>
</protein>
<dbReference type="EMBL" id="DS022248">
    <property type="protein sequence ID" value="EWG45659.1"/>
    <property type="molecule type" value="Genomic_DNA"/>
</dbReference>
<dbReference type="GeneID" id="30072722"/>
<dbReference type="KEGG" id="fvr:FVEG_15846"/>
<dbReference type="EMBL" id="CM000579">
    <property type="protein sequence ID" value="EWG45659.1"/>
    <property type="molecule type" value="Genomic_DNA"/>
</dbReference>
<dbReference type="VEuPathDB" id="FungiDB:FVEG_15846"/>
<dbReference type="AlphaFoldDB" id="W7MDJ6"/>
<dbReference type="RefSeq" id="XP_018751850.1">
    <property type="nucleotide sequence ID" value="XM_018905072.1"/>
</dbReference>
<name>W7MDJ6_GIBM7</name>
<proteinExistence type="predicted"/>
<dbReference type="Proteomes" id="UP000009096">
    <property type="component" value="Chromosome 2"/>
</dbReference>
<organism evidence="1 2">
    <name type="scientific">Gibberella moniliformis (strain M3125 / FGSC 7600)</name>
    <name type="common">Maize ear and stalk rot fungus</name>
    <name type="synonym">Fusarium verticillioides</name>
    <dbReference type="NCBI Taxonomy" id="334819"/>
    <lineage>
        <taxon>Eukaryota</taxon>
        <taxon>Fungi</taxon>
        <taxon>Dikarya</taxon>
        <taxon>Ascomycota</taxon>
        <taxon>Pezizomycotina</taxon>
        <taxon>Sordariomycetes</taxon>
        <taxon>Hypocreomycetidae</taxon>
        <taxon>Hypocreales</taxon>
        <taxon>Nectriaceae</taxon>
        <taxon>Fusarium</taxon>
        <taxon>Fusarium fujikuroi species complex</taxon>
    </lineage>
</organism>
<sequence>MAEPYYGSTRNIDAKDGIKLLPTSRHVPSG</sequence>
<keyword evidence="2" id="KW-1185">Reference proteome</keyword>
<evidence type="ECO:0000313" key="1">
    <source>
        <dbReference type="EMBL" id="EWG45659.1"/>
    </source>
</evidence>
<reference evidence="1 2" key="1">
    <citation type="journal article" date="2010" name="Nature">
        <title>Comparative genomics reveals mobile pathogenicity chromosomes in Fusarium.</title>
        <authorList>
            <person name="Ma L.J."/>
            <person name="van der Does H.C."/>
            <person name="Borkovich K.A."/>
            <person name="Coleman J.J."/>
            <person name="Daboussi M.J."/>
            <person name="Di Pietro A."/>
            <person name="Dufresne M."/>
            <person name="Freitag M."/>
            <person name="Grabherr M."/>
            <person name="Henrissat B."/>
            <person name="Houterman P.M."/>
            <person name="Kang S."/>
            <person name="Shim W.B."/>
            <person name="Woloshuk C."/>
            <person name="Xie X."/>
            <person name="Xu J.R."/>
            <person name="Antoniw J."/>
            <person name="Baker S.E."/>
            <person name="Bluhm B.H."/>
            <person name="Breakspear A."/>
            <person name="Brown D.W."/>
            <person name="Butchko R.A."/>
            <person name="Chapman S."/>
            <person name="Coulson R."/>
            <person name="Coutinho P.M."/>
            <person name="Danchin E.G."/>
            <person name="Diener A."/>
            <person name="Gale L.R."/>
            <person name="Gardiner D.M."/>
            <person name="Goff S."/>
            <person name="Hammond-Kosack K.E."/>
            <person name="Hilburn K."/>
            <person name="Hua-Van A."/>
            <person name="Jonkers W."/>
            <person name="Kazan K."/>
            <person name="Kodira C.D."/>
            <person name="Koehrsen M."/>
            <person name="Kumar L."/>
            <person name="Lee Y.H."/>
            <person name="Li L."/>
            <person name="Manners J.M."/>
            <person name="Miranda-Saavedra D."/>
            <person name="Mukherjee M."/>
            <person name="Park G."/>
            <person name="Park J."/>
            <person name="Park S.Y."/>
            <person name="Proctor R.H."/>
            <person name="Regev A."/>
            <person name="Ruiz-Roldan M.C."/>
            <person name="Sain D."/>
            <person name="Sakthikumar S."/>
            <person name="Sykes S."/>
            <person name="Schwartz D.C."/>
            <person name="Turgeon B.G."/>
            <person name="Wapinski I."/>
            <person name="Yoder O."/>
            <person name="Young S."/>
            <person name="Zeng Q."/>
            <person name="Zhou S."/>
            <person name="Galagan J."/>
            <person name="Cuomo C.A."/>
            <person name="Kistler H.C."/>
            <person name="Rep M."/>
        </authorList>
    </citation>
    <scope>NUCLEOTIDE SEQUENCE [LARGE SCALE GENOMIC DNA]</scope>
    <source>
        <strain evidence="2">M3125 / FGSC 7600</strain>
    </source>
</reference>